<dbReference type="InterPro" id="IPR002934">
    <property type="entry name" value="Polymerase_NTP_transf_dom"/>
</dbReference>
<dbReference type="InterPro" id="IPR043519">
    <property type="entry name" value="NT_sf"/>
</dbReference>
<dbReference type="Pfam" id="PF01909">
    <property type="entry name" value="NTP_transf_2"/>
    <property type="match status" value="1"/>
</dbReference>
<dbReference type="GO" id="GO:0016779">
    <property type="term" value="F:nucleotidyltransferase activity"/>
    <property type="evidence" value="ECO:0007669"/>
    <property type="project" value="InterPro"/>
</dbReference>
<dbReference type="GeneID" id="18563327"/>
<dbReference type="Proteomes" id="UP000009273">
    <property type="component" value="Segment"/>
</dbReference>
<reference evidence="2 3" key="1">
    <citation type="submission" date="2011-09" db="EMBL/GenBank/DDBJ databases">
        <authorList>
            <person name="Pope W.H."/>
            <person name="Pedulla M.L."/>
            <person name="Ford M.E."/>
            <person name="Peebles C.L."/>
            <person name="Hatfull G.H."/>
            <person name="Hendrix R.W."/>
        </authorList>
    </citation>
    <scope>NUCLEOTIDE SEQUENCE [LARGE SCALE GENOMIC DNA]</scope>
    <source>
        <strain evidence="2">G</strain>
    </source>
</reference>
<keyword evidence="3" id="KW-1185">Reference proteome</keyword>
<dbReference type="RefSeq" id="YP_009015412.1">
    <property type="nucleotide sequence ID" value="NC_023719.1"/>
</dbReference>
<dbReference type="KEGG" id="vg:18563327"/>
<protein>
    <submittedName>
        <fullName evidence="2">Gp109</fullName>
    </submittedName>
</protein>
<name>G3MBH1_9CAUD</name>
<gene>
    <name evidence="2" type="primary">109</name>
    <name evidence="2" type="ORF">G_109</name>
</gene>
<sequence length="202" mass="23443">MDWGETKLKSIKEEILYVFPFGSKVYGNVTKNSDTDLIVVVKGNEELKYQICDDDGDIHVYSRKTFEGLIDRHDISALECIFSNDTDFDFVLDFEKLRRSISAVASNSFVKCKKKLTSGSDYNPYIAKKSMFHSIRILEFGIQIAKYGKITDFGCANHYYEMLLEMDDWGTIKNYFQPIANKLKSEFKKLAPLDKDIYNKKW</sequence>
<dbReference type="OrthoDB" id="33084at10239"/>
<dbReference type="CDD" id="cd05403">
    <property type="entry name" value="NT_KNTase_like"/>
    <property type="match status" value="1"/>
</dbReference>
<dbReference type="EMBL" id="JN638751">
    <property type="protein sequence ID" value="AEO93371.1"/>
    <property type="molecule type" value="Genomic_DNA"/>
</dbReference>
<evidence type="ECO:0000313" key="3">
    <source>
        <dbReference type="Proteomes" id="UP000009273"/>
    </source>
</evidence>
<dbReference type="Gene3D" id="3.30.460.10">
    <property type="entry name" value="Beta Polymerase, domain 2"/>
    <property type="match status" value="1"/>
</dbReference>
<evidence type="ECO:0000259" key="1">
    <source>
        <dbReference type="Pfam" id="PF01909"/>
    </source>
</evidence>
<evidence type="ECO:0000313" key="2">
    <source>
        <dbReference type="EMBL" id="AEO93371.1"/>
    </source>
</evidence>
<dbReference type="SUPFAM" id="SSF81301">
    <property type="entry name" value="Nucleotidyltransferase"/>
    <property type="match status" value="1"/>
</dbReference>
<accession>G3MBH1</accession>
<proteinExistence type="predicted"/>
<organism evidence="2 3">
    <name type="scientific">Bacillus phage G</name>
    <dbReference type="NCBI Taxonomy" id="2884420"/>
    <lineage>
        <taxon>Viruses</taxon>
        <taxon>Duplodnaviria</taxon>
        <taxon>Heunggongvirae</taxon>
        <taxon>Uroviricota</taxon>
        <taxon>Caudoviricetes</taxon>
        <taxon>Donellivirus</taxon>
        <taxon>Donellivirus gee</taxon>
    </lineage>
</organism>
<feature type="domain" description="Polymerase nucleotidyl transferase" evidence="1">
    <location>
        <begin position="9"/>
        <end position="53"/>
    </location>
</feature>